<dbReference type="Pfam" id="PF00593">
    <property type="entry name" value="TonB_dep_Rec_b-barrel"/>
    <property type="match status" value="1"/>
</dbReference>
<dbReference type="Pfam" id="PF07715">
    <property type="entry name" value="Plug"/>
    <property type="match status" value="1"/>
</dbReference>
<comment type="caution">
    <text evidence="15">The sequence shown here is derived from an EMBL/GenBank/DDBJ whole genome shotgun (WGS) entry which is preliminary data.</text>
</comment>
<evidence type="ECO:0000256" key="12">
    <source>
        <dbReference type="SAM" id="SignalP"/>
    </source>
</evidence>
<dbReference type="PANTHER" id="PTHR30069">
    <property type="entry name" value="TONB-DEPENDENT OUTER MEMBRANE RECEPTOR"/>
    <property type="match status" value="1"/>
</dbReference>
<keyword evidence="4 10" id="KW-0812">Transmembrane</keyword>
<dbReference type="SUPFAM" id="SSF56935">
    <property type="entry name" value="Porins"/>
    <property type="match status" value="1"/>
</dbReference>
<evidence type="ECO:0000256" key="4">
    <source>
        <dbReference type="ARBA" id="ARBA00022692"/>
    </source>
</evidence>
<evidence type="ECO:0000256" key="1">
    <source>
        <dbReference type="ARBA" id="ARBA00004571"/>
    </source>
</evidence>
<evidence type="ECO:0000259" key="13">
    <source>
        <dbReference type="Pfam" id="PF00593"/>
    </source>
</evidence>
<sequence length="595" mass="64133">MRGVLVSALLLLVLSAGTAGASDDLSSLELFNGPDTDVVTGSRSPRPASQTAENITVVTSKEIEDINAHNLTDVLYIVTGVALETYRTPGTVSNARVQGANFNHVLVLVDGIPINNLADNFADISSIPAQMIERVEAVKGAASSSWGSALGGVINVITKNPHDDRPFGGLVSGSTGTRDTVDGRVEGGGTLHRFGYYLTAGKLRSDGLLPNNDVSLGSLYGKLRYELPADGAITLSTGFTENDSGQTATDMVHVDQGTRQVISMLSLRYPLSHRLVLDASLQGRRYSSHVSVLDPTETLQYQSTLTKETSRGGGVKLSWLGDMHLLVGGVDYDHVKAKLDFAGEKAVWRADRVGVYAIDTITLGSFAITPSARFDRTGSGGDHFSPSLGLTYALTENSVLRAYTAKGYSLTSLNRSDSTEKVWTSQVGFETGDVPYLWLKGTFFRNDTSNVQPVGPLGPKQRQLKEGVEVEAKTLPVLNTSLSAGYTYVRATDKATGDVLNGVPVHTVKIGLKYDVAEQLHAELIGNLVDWNDPGHSRTGGVIWDVHLRKWIATTDTFSLEVFLSVRNIFDGRQYMDSIFRNAGRWGEAGVRCKF</sequence>
<keyword evidence="16" id="KW-1185">Reference proteome</keyword>
<evidence type="ECO:0000313" key="16">
    <source>
        <dbReference type="Proteomes" id="UP000306416"/>
    </source>
</evidence>
<feature type="chain" id="PRO_5020477205" evidence="12">
    <location>
        <begin position="22"/>
        <end position="595"/>
    </location>
</feature>
<dbReference type="GO" id="GO:0015344">
    <property type="term" value="F:siderophore uptake transmembrane transporter activity"/>
    <property type="evidence" value="ECO:0007669"/>
    <property type="project" value="TreeGrafter"/>
</dbReference>
<gene>
    <name evidence="15" type="ORF">E4633_10785</name>
</gene>
<evidence type="ECO:0000259" key="14">
    <source>
        <dbReference type="Pfam" id="PF07715"/>
    </source>
</evidence>
<feature type="domain" description="TonB-dependent receptor plug" evidence="14">
    <location>
        <begin position="49"/>
        <end position="153"/>
    </location>
</feature>
<evidence type="ECO:0000256" key="10">
    <source>
        <dbReference type="PROSITE-ProRule" id="PRU01360"/>
    </source>
</evidence>
<keyword evidence="15" id="KW-0675">Receptor</keyword>
<dbReference type="Proteomes" id="UP000306416">
    <property type="component" value="Unassembled WGS sequence"/>
</dbReference>
<comment type="similarity">
    <text evidence="10 11">Belongs to the TonB-dependent receptor family.</text>
</comment>
<keyword evidence="2 10" id="KW-0813">Transport</keyword>
<keyword evidence="8 10" id="KW-0472">Membrane</keyword>
<dbReference type="InterPro" id="IPR039426">
    <property type="entry name" value="TonB-dep_rcpt-like"/>
</dbReference>
<accession>A0A4S1CHA1</accession>
<evidence type="ECO:0000256" key="8">
    <source>
        <dbReference type="ARBA" id="ARBA00023136"/>
    </source>
</evidence>
<dbReference type="PANTHER" id="PTHR30069:SF53">
    <property type="entry name" value="COLICIN I RECEPTOR-RELATED"/>
    <property type="match status" value="1"/>
</dbReference>
<dbReference type="Gene3D" id="2.170.130.10">
    <property type="entry name" value="TonB-dependent receptor, plug domain"/>
    <property type="match status" value="1"/>
</dbReference>
<protein>
    <submittedName>
        <fullName evidence="15">TonB-dependent receptor</fullName>
    </submittedName>
</protein>
<dbReference type="Gene3D" id="2.40.170.20">
    <property type="entry name" value="TonB-dependent receptor, beta-barrel domain"/>
    <property type="match status" value="1"/>
</dbReference>
<evidence type="ECO:0000256" key="6">
    <source>
        <dbReference type="ARBA" id="ARBA00023065"/>
    </source>
</evidence>
<comment type="subcellular location">
    <subcellularLocation>
        <location evidence="1 10">Cell outer membrane</location>
        <topology evidence="1 10">Multi-pass membrane protein</topology>
    </subcellularLocation>
</comment>
<feature type="signal peptide" evidence="12">
    <location>
        <begin position="1"/>
        <end position="21"/>
    </location>
</feature>
<keyword evidence="5 12" id="KW-0732">Signal</keyword>
<dbReference type="InterPro" id="IPR012910">
    <property type="entry name" value="Plug_dom"/>
</dbReference>
<dbReference type="AlphaFoldDB" id="A0A4S1CHA1"/>
<evidence type="ECO:0000256" key="11">
    <source>
        <dbReference type="RuleBase" id="RU003357"/>
    </source>
</evidence>
<evidence type="ECO:0000256" key="2">
    <source>
        <dbReference type="ARBA" id="ARBA00022448"/>
    </source>
</evidence>
<evidence type="ECO:0000256" key="3">
    <source>
        <dbReference type="ARBA" id="ARBA00022452"/>
    </source>
</evidence>
<dbReference type="PROSITE" id="PS52016">
    <property type="entry name" value="TONB_DEPENDENT_REC_3"/>
    <property type="match status" value="1"/>
</dbReference>
<keyword evidence="6" id="KW-0406">Ion transport</keyword>
<evidence type="ECO:0000256" key="7">
    <source>
        <dbReference type="ARBA" id="ARBA00023077"/>
    </source>
</evidence>
<keyword evidence="3 10" id="KW-1134">Transmembrane beta strand</keyword>
<proteinExistence type="inferred from homology"/>
<evidence type="ECO:0000313" key="15">
    <source>
        <dbReference type="EMBL" id="TGU72988.1"/>
    </source>
</evidence>
<dbReference type="EMBL" id="SRSC01000002">
    <property type="protein sequence ID" value="TGU72988.1"/>
    <property type="molecule type" value="Genomic_DNA"/>
</dbReference>
<evidence type="ECO:0000256" key="9">
    <source>
        <dbReference type="ARBA" id="ARBA00023237"/>
    </source>
</evidence>
<dbReference type="GO" id="GO:0009279">
    <property type="term" value="C:cell outer membrane"/>
    <property type="evidence" value="ECO:0007669"/>
    <property type="project" value="UniProtKB-SubCell"/>
</dbReference>
<evidence type="ECO:0000256" key="5">
    <source>
        <dbReference type="ARBA" id="ARBA00022729"/>
    </source>
</evidence>
<dbReference type="GO" id="GO:0044718">
    <property type="term" value="P:siderophore transmembrane transport"/>
    <property type="evidence" value="ECO:0007669"/>
    <property type="project" value="TreeGrafter"/>
</dbReference>
<reference evidence="15 16" key="1">
    <citation type="submission" date="2019-04" db="EMBL/GenBank/DDBJ databases">
        <title>Geobacter oryzae sp. nov., ferric-reducing bacteria isolated from paddy soil.</title>
        <authorList>
            <person name="Xu Z."/>
            <person name="Masuda Y."/>
            <person name="Itoh H."/>
            <person name="Senoo K."/>
        </authorList>
    </citation>
    <scope>NUCLEOTIDE SEQUENCE [LARGE SCALE GENOMIC DNA]</scope>
    <source>
        <strain evidence="15 16">Red111</strain>
    </source>
</reference>
<keyword evidence="7 11" id="KW-0798">TonB box</keyword>
<organism evidence="15 16">
    <name type="scientific">Geomonas terrae</name>
    <dbReference type="NCBI Taxonomy" id="2562681"/>
    <lineage>
        <taxon>Bacteria</taxon>
        <taxon>Pseudomonadati</taxon>
        <taxon>Thermodesulfobacteriota</taxon>
        <taxon>Desulfuromonadia</taxon>
        <taxon>Geobacterales</taxon>
        <taxon>Geobacteraceae</taxon>
        <taxon>Geomonas</taxon>
    </lineage>
</organism>
<name>A0A4S1CHA1_9BACT</name>
<dbReference type="InterPro" id="IPR000531">
    <property type="entry name" value="Beta-barrel_TonB"/>
</dbReference>
<dbReference type="InterPro" id="IPR036942">
    <property type="entry name" value="Beta-barrel_TonB_sf"/>
</dbReference>
<dbReference type="InterPro" id="IPR037066">
    <property type="entry name" value="Plug_dom_sf"/>
</dbReference>
<keyword evidence="9 10" id="KW-0998">Cell outer membrane</keyword>
<feature type="domain" description="TonB-dependent receptor-like beta-barrel" evidence="13">
    <location>
        <begin position="208"/>
        <end position="532"/>
    </location>
</feature>